<sequence>MTESSAPSIRLDKWLWHARFCKTRSLAQKWCASGQVSVNGTSIHKPATSVKPGDVISFLSGPYRRTVVVQAPGERRGPAPEAQTLYDEPEPPVKQTDDFMPHRPRGMGRPTKKDRRAMAAFKDDGMSG</sequence>
<keyword evidence="1" id="KW-0694">RNA-binding</keyword>
<dbReference type="OrthoDB" id="9797176at2"/>
<name>K9HUI1_9PROT</name>
<feature type="compositionally biased region" description="Basic residues" evidence="2">
    <location>
        <begin position="102"/>
        <end position="115"/>
    </location>
</feature>
<organism evidence="4 5">
    <name type="scientific">Caenispirillum salinarum AK4</name>
    <dbReference type="NCBI Taxonomy" id="1238182"/>
    <lineage>
        <taxon>Bacteria</taxon>
        <taxon>Pseudomonadati</taxon>
        <taxon>Pseudomonadota</taxon>
        <taxon>Alphaproteobacteria</taxon>
        <taxon>Rhodospirillales</taxon>
        <taxon>Novispirillaceae</taxon>
        <taxon>Caenispirillum</taxon>
    </lineage>
</organism>
<dbReference type="SMART" id="SM00363">
    <property type="entry name" value="S4"/>
    <property type="match status" value="1"/>
</dbReference>
<feature type="domain" description="RNA-binding S4" evidence="3">
    <location>
        <begin position="9"/>
        <end position="71"/>
    </location>
</feature>
<evidence type="ECO:0000313" key="4">
    <source>
        <dbReference type="EMBL" id="EKV31911.1"/>
    </source>
</evidence>
<dbReference type="eggNOG" id="COG1188">
    <property type="taxonomic scope" value="Bacteria"/>
</dbReference>
<dbReference type="PATRIC" id="fig|1238182.3.peg.723"/>
<evidence type="ECO:0000313" key="5">
    <source>
        <dbReference type="Proteomes" id="UP000009881"/>
    </source>
</evidence>
<dbReference type="Pfam" id="PF01479">
    <property type="entry name" value="S4"/>
    <property type="match status" value="1"/>
</dbReference>
<dbReference type="GO" id="GO:0003723">
    <property type="term" value="F:RNA binding"/>
    <property type="evidence" value="ECO:0007669"/>
    <property type="project" value="UniProtKB-KW"/>
</dbReference>
<dbReference type="CDD" id="cd00165">
    <property type="entry name" value="S4"/>
    <property type="match status" value="1"/>
</dbReference>
<feature type="region of interest" description="Disordered" evidence="2">
    <location>
        <begin position="72"/>
        <end position="128"/>
    </location>
</feature>
<comment type="caution">
    <text evidence="4">The sequence shown here is derived from an EMBL/GenBank/DDBJ whole genome shotgun (WGS) entry which is preliminary data.</text>
</comment>
<evidence type="ECO:0000259" key="3">
    <source>
        <dbReference type="SMART" id="SM00363"/>
    </source>
</evidence>
<dbReference type="InterPro" id="IPR002942">
    <property type="entry name" value="S4_RNA-bd"/>
</dbReference>
<evidence type="ECO:0000256" key="1">
    <source>
        <dbReference type="PROSITE-ProRule" id="PRU00182"/>
    </source>
</evidence>
<protein>
    <submittedName>
        <fullName evidence="4">Ribosome-associated heat shock protein</fullName>
    </submittedName>
</protein>
<dbReference type="PROSITE" id="PS50889">
    <property type="entry name" value="S4"/>
    <property type="match status" value="1"/>
</dbReference>
<dbReference type="Proteomes" id="UP000009881">
    <property type="component" value="Unassembled WGS sequence"/>
</dbReference>
<gene>
    <name evidence="4" type="ORF">C882_2975</name>
</gene>
<dbReference type="EMBL" id="ANHY01000004">
    <property type="protein sequence ID" value="EKV31911.1"/>
    <property type="molecule type" value="Genomic_DNA"/>
</dbReference>
<dbReference type="Gene3D" id="3.10.290.10">
    <property type="entry name" value="RNA-binding S4 domain"/>
    <property type="match status" value="1"/>
</dbReference>
<accession>K9HUI1</accession>
<keyword evidence="5" id="KW-1185">Reference proteome</keyword>
<dbReference type="InterPro" id="IPR036986">
    <property type="entry name" value="S4_RNA-bd_sf"/>
</dbReference>
<dbReference type="STRING" id="1238182.C882_2975"/>
<proteinExistence type="predicted"/>
<dbReference type="AlphaFoldDB" id="K9HUI1"/>
<keyword evidence="4" id="KW-0346">Stress response</keyword>
<dbReference type="RefSeq" id="WP_009539172.1">
    <property type="nucleotide sequence ID" value="NZ_ANHY01000004.1"/>
</dbReference>
<reference evidence="4 5" key="1">
    <citation type="journal article" date="2013" name="Genome Announc.">
        <title>Draft Genome Sequence of an Alphaproteobacterium, Caenispirillum salinarum AK4(T), Isolated from a Solar Saltern.</title>
        <authorList>
            <person name="Khatri I."/>
            <person name="Singh A."/>
            <person name="Korpole S."/>
            <person name="Pinnaka A.K."/>
            <person name="Subramanian S."/>
        </authorList>
    </citation>
    <scope>NUCLEOTIDE SEQUENCE [LARGE SCALE GENOMIC DNA]</scope>
    <source>
        <strain evidence="4 5">AK4</strain>
    </source>
</reference>
<dbReference type="SUPFAM" id="SSF55174">
    <property type="entry name" value="Alpha-L RNA-binding motif"/>
    <property type="match status" value="1"/>
</dbReference>
<evidence type="ECO:0000256" key="2">
    <source>
        <dbReference type="SAM" id="MobiDB-lite"/>
    </source>
</evidence>